<evidence type="ECO:0000256" key="3">
    <source>
        <dbReference type="SAM" id="MobiDB-lite"/>
    </source>
</evidence>
<keyword evidence="1" id="KW-0677">Repeat</keyword>
<dbReference type="SUPFAM" id="SSF48371">
    <property type="entry name" value="ARM repeat"/>
    <property type="match status" value="1"/>
</dbReference>
<dbReference type="EMBL" id="CANTFL010001444">
    <property type="protein sequence ID" value="CAI5740249.1"/>
    <property type="molecule type" value="Genomic_DNA"/>
</dbReference>
<organism evidence="5 6">
    <name type="scientific">Hyaloperonospora brassicae</name>
    <name type="common">Brassica downy mildew</name>
    <name type="synonym">Peronospora brassicae</name>
    <dbReference type="NCBI Taxonomy" id="162125"/>
    <lineage>
        <taxon>Eukaryota</taxon>
        <taxon>Sar</taxon>
        <taxon>Stramenopiles</taxon>
        <taxon>Oomycota</taxon>
        <taxon>Peronosporomycetes</taxon>
        <taxon>Peronosporales</taxon>
        <taxon>Peronosporaceae</taxon>
        <taxon>Hyaloperonospora</taxon>
    </lineage>
</organism>
<dbReference type="PANTHER" id="PTHR12537">
    <property type="entry name" value="RNA BINDING PROTEIN PUMILIO-RELATED"/>
    <property type="match status" value="1"/>
</dbReference>
<name>A0AAV0UTR1_HYABA</name>
<dbReference type="SMART" id="SM00025">
    <property type="entry name" value="Pumilio"/>
    <property type="match status" value="8"/>
</dbReference>
<gene>
    <name evidence="5" type="ORF">HBR001_LOCUS8092</name>
</gene>
<feature type="region of interest" description="Disordered" evidence="3">
    <location>
        <begin position="96"/>
        <end position="238"/>
    </location>
</feature>
<sequence length="853" mass="95273">MGHSDSMSPAENGEPGSSSSAPPQRVPNPAGSTLATLEKPVHHDNPVEPVRVKLQDPVGFSSDSLWSSEGLQSRSALLCSASQALSERPASFVLRAPRMQSNADSRLVHSAQTTPPSESDEGDVMAMDSQKEGQDKRDALSENVEDLSTSWGTTQDNESPGNQKSASHRLSLNVQSALPRSHDHLSTDIWKNPRSEFEESDLSSTVSSTSSPDKRSFQRSSTRAIPARAPRGDNKTVGCRVPPGMSLIDRIQEDFPRTPSPEFGLVDDGRLPARRLSFRASEQAAQSVFSISEEMGHLRLGFYHSAPHYGPGRCSSHDFASDSRLAGANNYRRTFARSTSEPPFGESYDGSMMHSYPSSYNMSAQEVHSCPVVMGAAKSRWATSEDAYTLQSSQFGYAPSDFTSAHASHGSAVPSYPAGYAGEYSSVKPADKMLRARLLYPAADHSLYERHDFGNFVPHPHMHHRPKVGGSFRRSDFEYLHPIAHSYSSHSLLEEFNSSPKSEKWGLSTIKGHLFSFAKDQTGSRFIQQKLEKADDRLKADAFDEIFPNSLLLMTDVFGNYVIQKFLEYGSLEQQQLLVELMTGNMISLALQVYGCRVIQRALEVAQFEEQLALIQQLKGHVMKCVVDQNGNHVLQKCIEAASWKRATDCNGMGRQRFVTGEDIQFIIHSFIGHAAALSVHSYGCRVIQRVLEHCAPEQIRPLLEEIIYKCRELVKDQFGNYVVQHVISNGELDQRNIVMQAVLPEIARWSQHKYASNVVESCLEHATKEEISQIVDFILQCDDSGASCALLPMMKHMYGNYVVQKLLERADDHDRQRIICIIRHNEDYLKRFTFGKHVLSRLEREEHANNYF</sequence>
<dbReference type="InterPro" id="IPR033133">
    <property type="entry name" value="PUM-HD"/>
</dbReference>
<dbReference type="CDD" id="cd07920">
    <property type="entry name" value="Pumilio"/>
    <property type="match status" value="1"/>
</dbReference>
<feature type="repeat" description="Pumilio" evidence="2">
    <location>
        <begin position="786"/>
        <end position="821"/>
    </location>
</feature>
<dbReference type="InterPro" id="IPR033712">
    <property type="entry name" value="Pumilio_RNA-bd"/>
</dbReference>
<evidence type="ECO:0000313" key="6">
    <source>
        <dbReference type="Proteomes" id="UP001162031"/>
    </source>
</evidence>
<evidence type="ECO:0000259" key="4">
    <source>
        <dbReference type="PROSITE" id="PS50303"/>
    </source>
</evidence>
<dbReference type="Gene3D" id="1.25.10.10">
    <property type="entry name" value="Leucine-rich Repeat Variant"/>
    <property type="match status" value="1"/>
</dbReference>
<feature type="repeat" description="Pumilio" evidence="2">
    <location>
        <begin position="581"/>
        <end position="616"/>
    </location>
</feature>
<accession>A0AAV0UTR1</accession>
<dbReference type="PROSITE" id="PS50303">
    <property type="entry name" value="PUM_HD"/>
    <property type="match status" value="1"/>
</dbReference>
<feature type="compositionally biased region" description="Basic and acidic residues" evidence="3">
    <location>
        <begin position="129"/>
        <end position="140"/>
    </location>
</feature>
<feature type="region of interest" description="Disordered" evidence="3">
    <location>
        <begin position="1"/>
        <end position="50"/>
    </location>
</feature>
<feature type="compositionally biased region" description="Polar residues" evidence="3">
    <location>
        <begin position="99"/>
        <end position="117"/>
    </location>
</feature>
<dbReference type="InterPro" id="IPR001313">
    <property type="entry name" value="Pumilio_RNA-bd_rpt"/>
</dbReference>
<evidence type="ECO:0000256" key="1">
    <source>
        <dbReference type="ARBA" id="ARBA00022737"/>
    </source>
</evidence>
<proteinExistence type="predicted"/>
<protein>
    <recommendedName>
        <fullName evidence="4">PUM-HD domain-containing protein</fullName>
    </recommendedName>
</protein>
<feature type="repeat" description="Pumilio" evidence="2">
    <location>
        <begin position="742"/>
        <end position="777"/>
    </location>
</feature>
<feature type="repeat" description="Pumilio" evidence="2">
    <location>
        <begin position="706"/>
        <end position="741"/>
    </location>
</feature>
<feature type="compositionally biased region" description="Basic and acidic residues" evidence="3">
    <location>
        <begin position="39"/>
        <end position="50"/>
    </location>
</feature>
<dbReference type="Proteomes" id="UP001162031">
    <property type="component" value="Unassembled WGS sequence"/>
</dbReference>
<feature type="compositionally biased region" description="Polar residues" evidence="3">
    <location>
        <begin position="146"/>
        <end position="178"/>
    </location>
</feature>
<feature type="repeat" description="Pumilio" evidence="2">
    <location>
        <begin position="617"/>
        <end position="660"/>
    </location>
</feature>
<feature type="domain" description="PUM-HD" evidence="4">
    <location>
        <begin position="488"/>
        <end position="847"/>
    </location>
</feature>
<dbReference type="GO" id="GO:0010608">
    <property type="term" value="P:post-transcriptional regulation of gene expression"/>
    <property type="evidence" value="ECO:0007669"/>
    <property type="project" value="TreeGrafter"/>
</dbReference>
<evidence type="ECO:0000256" key="2">
    <source>
        <dbReference type="PROSITE-ProRule" id="PRU00317"/>
    </source>
</evidence>
<feature type="compositionally biased region" description="Polar residues" evidence="3">
    <location>
        <begin position="1"/>
        <end position="22"/>
    </location>
</feature>
<dbReference type="InterPro" id="IPR016024">
    <property type="entry name" value="ARM-type_fold"/>
</dbReference>
<dbReference type="GO" id="GO:0003729">
    <property type="term" value="F:mRNA binding"/>
    <property type="evidence" value="ECO:0007669"/>
    <property type="project" value="TreeGrafter"/>
</dbReference>
<dbReference type="PROSITE" id="PS50302">
    <property type="entry name" value="PUM"/>
    <property type="match status" value="8"/>
</dbReference>
<keyword evidence="6" id="KW-1185">Reference proteome</keyword>
<feature type="repeat" description="Pumilio" evidence="2">
    <location>
        <begin position="545"/>
        <end position="580"/>
    </location>
</feature>
<evidence type="ECO:0000313" key="5">
    <source>
        <dbReference type="EMBL" id="CAI5740249.1"/>
    </source>
</evidence>
<feature type="repeat" description="Pumilio" evidence="2">
    <location>
        <begin position="509"/>
        <end position="544"/>
    </location>
</feature>
<dbReference type="Pfam" id="PF00806">
    <property type="entry name" value="PUF"/>
    <property type="match status" value="8"/>
</dbReference>
<dbReference type="AlphaFoldDB" id="A0AAV0UTR1"/>
<comment type="caution">
    <text evidence="5">The sequence shown here is derived from an EMBL/GenBank/DDBJ whole genome shotgun (WGS) entry which is preliminary data.</text>
</comment>
<feature type="compositionally biased region" description="Basic and acidic residues" evidence="3">
    <location>
        <begin position="180"/>
        <end position="197"/>
    </location>
</feature>
<dbReference type="GO" id="GO:0005737">
    <property type="term" value="C:cytoplasm"/>
    <property type="evidence" value="ECO:0007669"/>
    <property type="project" value="TreeGrafter"/>
</dbReference>
<feature type="repeat" description="Pumilio" evidence="2">
    <location>
        <begin position="670"/>
        <end position="705"/>
    </location>
</feature>
<dbReference type="PANTHER" id="PTHR12537:SF12">
    <property type="entry name" value="MATERNAL PROTEIN PUMILIO"/>
    <property type="match status" value="1"/>
</dbReference>
<dbReference type="InterPro" id="IPR011989">
    <property type="entry name" value="ARM-like"/>
</dbReference>
<reference evidence="5" key="1">
    <citation type="submission" date="2022-12" db="EMBL/GenBank/DDBJ databases">
        <authorList>
            <person name="Webb A."/>
        </authorList>
    </citation>
    <scope>NUCLEOTIDE SEQUENCE</scope>
    <source>
        <strain evidence="5">Hp1</strain>
    </source>
</reference>